<dbReference type="EMBL" id="CP088295">
    <property type="protein sequence ID" value="UUY03357.1"/>
    <property type="molecule type" value="Genomic_DNA"/>
</dbReference>
<gene>
    <name evidence="1" type="ORF">LRS13_22235</name>
</gene>
<reference evidence="2" key="1">
    <citation type="submission" date="2021-11" db="EMBL/GenBank/DDBJ databases">
        <title>Cultivation dependent microbiological survey of springs from the worlds oldest radium mine currently devoted to the extraction of radon-saturated water.</title>
        <authorList>
            <person name="Kapinusova G."/>
            <person name="Smrhova T."/>
            <person name="Strejcek M."/>
            <person name="Suman J."/>
            <person name="Jani K."/>
            <person name="Pajer P."/>
            <person name="Uhlik O."/>
        </authorList>
    </citation>
    <scope>NUCLEOTIDE SEQUENCE [LARGE SCALE GENOMIC DNA]</scope>
    <source>
        <strain evidence="2">J379</strain>
    </source>
</reference>
<organism evidence="1 2">
    <name type="scientific">Svornostia abyssi</name>
    <dbReference type="NCBI Taxonomy" id="2898438"/>
    <lineage>
        <taxon>Bacteria</taxon>
        <taxon>Bacillati</taxon>
        <taxon>Actinomycetota</taxon>
        <taxon>Thermoleophilia</taxon>
        <taxon>Solirubrobacterales</taxon>
        <taxon>Baekduiaceae</taxon>
        <taxon>Svornostia</taxon>
    </lineage>
</organism>
<proteinExistence type="predicted"/>
<name>A0ABY5PFM6_9ACTN</name>
<evidence type="ECO:0000313" key="2">
    <source>
        <dbReference type="Proteomes" id="UP001058860"/>
    </source>
</evidence>
<evidence type="ECO:0000313" key="1">
    <source>
        <dbReference type="EMBL" id="UUY03357.1"/>
    </source>
</evidence>
<sequence>MATPNPLAPPDRTRASRRRFLQIAGVSGAAGSAMLLAACGDDDENAASTSTTKATAMGGDIAILNYALTLEYLEADFYDKVIAADVLSGAELELAKQFGDTEAAHVETLKGTVEKLGGTPVKAPETTFPLESRDAVLELAATVENLGAAAYLGQAGAIQSDEVLAAALAIHSVEARHAAALNRVLGMSATPDGAFAQPATEAEVLKAVKPFIVTS</sequence>
<dbReference type="CDD" id="cd00657">
    <property type="entry name" value="Ferritin_like"/>
    <property type="match status" value="1"/>
</dbReference>
<dbReference type="RefSeq" id="WP_353863865.1">
    <property type="nucleotide sequence ID" value="NZ_CP088295.1"/>
</dbReference>
<dbReference type="InterPro" id="IPR009078">
    <property type="entry name" value="Ferritin-like_SF"/>
</dbReference>
<dbReference type="Proteomes" id="UP001058860">
    <property type="component" value="Chromosome"/>
</dbReference>
<dbReference type="InterPro" id="IPR012347">
    <property type="entry name" value="Ferritin-like"/>
</dbReference>
<dbReference type="SUPFAM" id="SSF47240">
    <property type="entry name" value="Ferritin-like"/>
    <property type="match status" value="1"/>
</dbReference>
<dbReference type="Gene3D" id="1.20.1260.10">
    <property type="match status" value="1"/>
</dbReference>
<dbReference type="InterPro" id="IPR006311">
    <property type="entry name" value="TAT_signal"/>
</dbReference>
<accession>A0ABY5PFM6</accession>
<protein>
    <submittedName>
        <fullName evidence="1">Ferritin-like domain-containing protein</fullName>
    </submittedName>
</protein>
<dbReference type="Pfam" id="PF13668">
    <property type="entry name" value="Ferritin_2"/>
    <property type="match status" value="1"/>
</dbReference>
<keyword evidence="2" id="KW-1185">Reference proteome</keyword>
<dbReference type="PROSITE" id="PS51318">
    <property type="entry name" value="TAT"/>
    <property type="match status" value="1"/>
</dbReference>